<keyword evidence="2" id="KW-0479">Metal-binding</keyword>
<feature type="compositionally biased region" description="Acidic residues" evidence="3">
    <location>
        <begin position="1279"/>
        <end position="1290"/>
    </location>
</feature>
<reference evidence="5 6" key="1">
    <citation type="journal article" date="2018" name="Cell">
        <title>The Chara Genome: Secondary Complexity and Implications for Plant Terrestrialization.</title>
        <authorList>
            <person name="Nishiyama T."/>
            <person name="Sakayama H."/>
            <person name="Vries J.D."/>
            <person name="Buschmann H."/>
            <person name="Saint-Marcoux D."/>
            <person name="Ullrich K.K."/>
            <person name="Haas F.B."/>
            <person name="Vanderstraeten L."/>
            <person name="Becker D."/>
            <person name="Lang D."/>
            <person name="Vosolsobe S."/>
            <person name="Rombauts S."/>
            <person name="Wilhelmsson P.K.I."/>
            <person name="Janitza P."/>
            <person name="Kern R."/>
            <person name="Heyl A."/>
            <person name="Rumpler F."/>
            <person name="Villalobos L.I.A.C."/>
            <person name="Clay J.M."/>
            <person name="Skokan R."/>
            <person name="Toyoda A."/>
            <person name="Suzuki Y."/>
            <person name="Kagoshima H."/>
            <person name="Schijlen E."/>
            <person name="Tajeshwar N."/>
            <person name="Catarino B."/>
            <person name="Hetherington A.J."/>
            <person name="Saltykova A."/>
            <person name="Bonnot C."/>
            <person name="Breuninger H."/>
            <person name="Symeonidi A."/>
            <person name="Radhakrishnan G.V."/>
            <person name="Van Nieuwerburgh F."/>
            <person name="Deforce D."/>
            <person name="Chang C."/>
            <person name="Karol K.G."/>
            <person name="Hedrich R."/>
            <person name="Ulvskov P."/>
            <person name="Glockner G."/>
            <person name="Delwiche C.F."/>
            <person name="Petrasek J."/>
            <person name="Van de Peer Y."/>
            <person name="Friml J."/>
            <person name="Beilby M."/>
            <person name="Dolan L."/>
            <person name="Kohara Y."/>
            <person name="Sugano S."/>
            <person name="Fujiyama A."/>
            <person name="Delaux P.-M."/>
            <person name="Quint M."/>
            <person name="TheiBen G."/>
            <person name="Hagemann M."/>
            <person name="Harholt J."/>
            <person name="Dunand C."/>
            <person name="Zachgo S."/>
            <person name="Langdale J."/>
            <person name="Maumus F."/>
            <person name="Straeten D.V.D."/>
            <person name="Gould S.B."/>
            <person name="Rensing S.A."/>
        </authorList>
    </citation>
    <scope>NUCLEOTIDE SEQUENCE [LARGE SCALE GENOMIC DNA]</scope>
    <source>
        <strain evidence="5 6">S276</strain>
    </source>
</reference>
<evidence type="ECO:0000256" key="1">
    <source>
        <dbReference type="ARBA" id="ARBA00001968"/>
    </source>
</evidence>
<accession>A0A388JRX6</accession>
<name>A0A388JRX6_CHABU</name>
<comment type="caution">
    <text evidence="5">The sequence shown here is derived from an EMBL/GenBank/DDBJ whole genome shotgun (WGS) entry which is preliminary data.</text>
</comment>
<dbReference type="Gramene" id="GBG60548">
    <property type="protein sequence ID" value="GBG60548"/>
    <property type="gene ID" value="CBR_g8572"/>
</dbReference>
<evidence type="ECO:0000256" key="2">
    <source>
        <dbReference type="ARBA" id="ARBA00022723"/>
    </source>
</evidence>
<feature type="compositionally biased region" description="Low complexity" evidence="3">
    <location>
        <begin position="578"/>
        <end position="599"/>
    </location>
</feature>
<feature type="region of interest" description="Disordered" evidence="3">
    <location>
        <begin position="54"/>
        <end position="112"/>
    </location>
</feature>
<feature type="domain" description="DDE Tnp4" evidence="4">
    <location>
        <begin position="676"/>
        <end position="811"/>
    </location>
</feature>
<dbReference type="Proteomes" id="UP000265515">
    <property type="component" value="Unassembled WGS sequence"/>
</dbReference>
<feature type="region of interest" description="Disordered" evidence="3">
    <location>
        <begin position="991"/>
        <end position="1019"/>
    </location>
</feature>
<comment type="cofactor">
    <cofactor evidence="1">
        <name>a divalent metal cation</name>
        <dbReference type="ChEBI" id="CHEBI:60240"/>
    </cofactor>
</comment>
<gene>
    <name evidence="5" type="ORF">CBR_g8572</name>
</gene>
<feature type="compositionally biased region" description="Basic and acidic residues" evidence="3">
    <location>
        <begin position="103"/>
        <end position="112"/>
    </location>
</feature>
<keyword evidence="6" id="KW-1185">Reference proteome</keyword>
<dbReference type="Pfam" id="PF13359">
    <property type="entry name" value="DDE_Tnp_4"/>
    <property type="match status" value="1"/>
</dbReference>
<dbReference type="GO" id="GO:0046872">
    <property type="term" value="F:metal ion binding"/>
    <property type="evidence" value="ECO:0007669"/>
    <property type="project" value="UniProtKB-KW"/>
</dbReference>
<evidence type="ECO:0000313" key="6">
    <source>
        <dbReference type="Proteomes" id="UP000265515"/>
    </source>
</evidence>
<feature type="compositionally biased region" description="Basic and acidic residues" evidence="3">
    <location>
        <begin position="1268"/>
        <end position="1278"/>
    </location>
</feature>
<organism evidence="5 6">
    <name type="scientific">Chara braunii</name>
    <name type="common">Braun's stonewort</name>
    <dbReference type="NCBI Taxonomy" id="69332"/>
    <lineage>
        <taxon>Eukaryota</taxon>
        <taxon>Viridiplantae</taxon>
        <taxon>Streptophyta</taxon>
        <taxon>Charophyceae</taxon>
        <taxon>Charales</taxon>
        <taxon>Characeae</taxon>
        <taxon>Chara</taxon>
    </lineage>
</organism>
<feature type="region of interest" description="Disordered" evidence="3">
    <location>
        <begin position="564"/>
        <end position="599"/>
    </location>
</feature>
<evidence type="ECO:0000313" key="5">
    <source>
        <dbReference type="EMBL" id="GBG60548.1"/>
    </source>
</evidence>
<proteinExistence type="predicted"/>
<feature type="compositionally biased region" description="Basic and acidic residues" evidence="3">
    <location>
        <begin position="68"/>
        <end position="81"/>
    </location>
</feature>
<sequence>MSQGLVEVPLANTFVPRQVGKFRRFRPGSCRRTRVLPIVLEFRIPQALASGRGALPGALRRPAFGRDGGPREKSRNEERRSAAMARSTRGGGGRTRRRALRTSKTEERRERCDGEIHHSVTLCPCRRASALPRTSPGVQLGAAGADTVPVAVGHFACPPLAAKAIVTVAVAGEGSVAAGSTAVVAIAGAGVARSAVGVQFCSDVAGTDTGPAGYSTAAEIVVHTPSAAGFVVAGRACSFAFGAAAAFVDASEALAVVGRGAEAVAFAVVVATAHVVGFAWRVGTVAVGAVAGGAAGSDSDGHCGVAAVGGRASAVVAADVGSVGPADAPLVCAADAAGRQCALSSGHVAPLALAAGGVVGTGRSAGPVAVGTGPVADLLISSMASLGELEANEWFTIVQVSRERLCYEVAKLKAVAAETTVPSIPWIRSVREQLLETAWGLEKGPTPHLRALIDGPRLGSLMRNYYEDLEEGLDLCAELENCCYEDDMNSVADDAVDIDSMDNGDLTCTTVLANNIDDSKDIGDFIRGAVLYNNNNNDNNNNNNNNKSSEYRCSDDVASAGVVNNKQNSDDNFSAGGNDNNTSDNNYSNNNNTNNHYNTSEEGELRACFQDSRGVSNEGDNIEFDGGMTFAVFGKGELVGVGSPLGMLMMIWGSPTMRNSIPLLSWDPGGARGEGCRVVVDLDLHVLDVFVGYPGSCHAIRVIPLSSLSRRAEKGMLFRGPPVTLPGGVRTNGYILGDNGYPPSEWVVVPYRGINQHLDEERFDAKQKIAKGAVESALGRLKRMWRLFLRTHKMNLDTLPQQFTAVCILHNILLDAGIESDKNLLWEVDENGVRRRLDVGIHRPLQPVTMLTSTHVAHALRNALAERMKHIWLQEIVRDMSLRLQVEPEVGGGAISLAGWLKDKSEDMLEIIWELEEGPDPRLNVCIDWRRADGIMSVCKTLFNEGRDLCARLEDRLEGNIDGEEAHVATEIQRGVAGGRVGEVDARVARGISQGGEPGDTEVVRRGKKSGAPGKAETAAEGCGPMAVATEILAGAPVKFMPGVSGTTRQGEDGSRRMGEHSFMDTTEDRHAQDNGEEFTAGGTAGSFGHSWLKKGVMQIRHIWDEEREERISAEALRQKLPRLRNVDKNLVSLMAAISSGWVQLLRKDTEMAADTWVYSEEDQGRVWRILGPDLAKGIRVEWRIPGFVSSGDTSQKEMVVDSERTIQTAKGLQEFGMNAQGERMETRELAGTRTSEGGSAMDVEASRMLGKRKAIVQHRRKESQGQVEDKYEQRTEERDSEEDESEQGDSDFRDIPGGVEAAMRGERQFEERYLLPFVYALSGQDVFVLGMKNSEEAMFLPAAPLVGTPSHEEIVAIVRRIYEDKFKFRVFPEDMMPKLSIELHDDKRIKYLIPLVDARIPSEYWQSMQDLGMNYVLLNSFTTGDPSILSMVMVEPGVQALFLRRLNERLPRKKNLSSLYLAECLRERWSEHLQLVTSSEGRIQQAATASGNGQT</sequence>
<protein>
    <recommendedName>
        <fullName evidence="4">DDE Tnp4 domain-containing protein</fullName>
    </recommendedName>
</protein>
<feature type="compositionally biased region" description="Polar residues" evidence="3">
    <location>
        <begin position="564"/>
        <end position="577"/>
    </location>
</feature>
<dbReference type="EMBL" id="BFEA01000012">
    <property type="protein sequence ID" value="GBG60548.1"/>
    <property type="molecule type" value="Genomic_DNA"/>
</dbReference>
<dbReference type="OrthoDB" id="10062286at2759"/>
<dbReference type="InterPro" id="IPR027806">
    <property type="entry name" value="HARBI1_dom"/>
</dbReference>
<evidence type="ECO:0000259" key="4">
    <source>
        <dbReference type="Pfam" id="PF13359"/>
    </source>
</evidence>
<feature type="region of interest" description="Disordered" evidence="3">
    <location>
        <begin position="1220"/>
        <end position="1243"/>
    </location>
</feature>
<evidence type="ECO:0000256" key="3">
    <source>
        <dbReference type="SAM" id="MobiDB-lite"/>
    </source>
</evidence>
<feature type="region of interest" description="Disordered" evidence="3">
    <location>
        <begin position="1256"/>
        <end position="1298"/>
    </location>
</feature>